<dbReference type="KEGG" id="rgu:A4W93_21520"/>
<evidence type="ECO:0000313" key="3">
    <source>
        <dbReference type="Proteomes" id="UP000193427"/>
    </source>
</evidence>
<dbReference type="InterPro" id="IPR009326">
    <property type="entry name" value="DUF984"/>
</dbReference>
<dbReference type="PIRSF" id="PIRSF021320">
    <property type="entry name" value="DUF984"/>
    <property type="match status" value="1"/>
</dbReference>
<accession>A0A1W6LDD9</accession>
<sequence length="167" mass="18427">MQQHHPVPSHLEAFWQRFAASRGGVDPTRFHEAFAFGDSEPLARELAALVLHGAKRATAGSVWSFERRGLRLPAPGDLSIVTTWSGEPLCVIETIEAVVRPFDEVPADFAAAEAEGDGSLASWREGHRRYFTRECERGGRTFSEDMPVLCERFEVVYRAPASATLGA</sequence>
<dbReference type="AlphaFoldDB" id="A0A1W6LDD9"/>
<dbReference type="SMART" id="SM01022">
    <property type="entry name" value="ASCH"/>
    <property type="match status" value="1"/>
</dbReference>
<evidence type="ECO:0000259" key="1">
    <source>
        <dbReference type="SMART" id="SM01022"/>
    </source>
</evidence>
<dbReference type="SUPFAM" id="SSF88697">
    <property type="entry name" value="PUA domain-like"/>
    <property type="match status" value="1"/>
</dbReference>
<dbReference type="Proteomes" id="UP000193427">
    <property type="component" value="Chromosome"/>
</dbReference>
<feature type="domain" description="ASCH" evidence="1">
    <location>
        <begin position="34"/>
        <end position="157"/>
    </location>
</feature>
<dbReference type="Gene3D" id="3.10.400.10">
    <property type="entry name" value="Sulfate adenylyltransferase"/>
    <property type="match status" value="1"/>
</dbReference>
<dbReference type="OrthoDB" id="9807542at2"/>
<dbReference type="CDD" id="cd06553">
    <property type="entry name" value="ASCH_Ef3133_like"/>
    <property type="match status" value="1"/>
</dbReference>
<dbReference type="InterPro" id="IPR015947">
    <property type="entry name" value="PUA-like_sf"/>
</dbReference>
<keyword evidence="3" id="KW-1185">Reference proteome</keyword>
<dbReference type="PANTHER" id="PTHR39203">
    <property type="entry name" value="CYTOPLASMIC PROTEIN-RELATED"/>
    <property type="match status" value="1"/>
</dbReference>
<dbReference type="EMBL" id="CP015118">
    <property type="protein sequence ID" value="ARN22270.1"/>
    <property type="molecule type" value="Genomic_DNA"/>
</dbReference>
<name>A0A1W6LDD9_9BURK</name>
<dbReference type="InterPro" id="IPR007374">
    <property type="entry name" value="ASCH_domain"/>
</dbReference>
<reference evidence="2 3" key="1">
    <citation type="submission" date="2016-04" db="EMBL/GenBank/DDBJ databases">
        <title>Complete genome sequence of natural rubber-degrading, novel Gram-negative bacterium, Rhizobacter gummiphilus strain NS21.</title>
        <authorList>
            <person name="Tabata M."/>
            <person name="Kasai D."/>
            <person name="Fukuda M."/>
        </authorList>
    </citation>
    <scope>NUCLEOTIDE SEQUENCE [LARGE SCALE GENOMIC DNA]</scope>
    <source>
        <strain evidence="2 3">NS21</strain>
    </source>
</reference>
<dbReference type="Pfam" id="PF04266">
    <property type="entry name" value="ASCH"/>
    <property type="match status" value="1"/>
</dbReference>
<organism evidence="2 3">
    <name type="scientific">Piscinibacter gummiphilus</name>
    <dbReference type="NCBI Taxonomy" id="946333"/>
    <lineage>
        <taxon>Bacteria</taxon>
        <taxon>Pseudomonadati</taxon>
        <taxon>Pseudomonadota</taxon>
        <taxon>Betaproteobacteria</taxon>
        <taxon>Burkholderiales</taxon>
        <taxon>Sphaerotilaceae</taxon>
        <taxon>Piscinibacter</taxon>
    </lineage>
</organism>
<proteinExistence type="predicted"/>
<dbReference type="STRING" id="946333.A4W93_21520"/>
<gene>
    <name evidence="2" type="ORF">A4W93_21520</name>
</gene>
<evidence type="ECO:0000313" key="2">
    <source>
        <dbReference type="EMBL" id="ARN22270.1"/>
    </source>
</evidence>
<dbReference type="PANTHER" id="PTHR39203:SF1">
    <property type="entry name" value="CYTOPLASMIC PROTEIN"/>
    <property type="match status" value="1"/>
</dbReference>
<protein>
    <submittedName>
        <fullName evidence="2">ASCH domain-containing protein</fullName>
    </submittedName>
</protein>